<evidence type="ECO:0000313" key="2">
    <source>
        <dbReference type="EMBL" id="QTA88219.1"/>
    </source>
</evidence>
<dbReference type="KEGG" id="dmm:dnm_042610"/>
<dbReference type="AlphaFoldDB" id="A0A975BM41"/>
<dbReference type="Proteomes" id="UP000663722">
    <property type="component" value="Chromosome"/>
</dbReference>
<protein>
    <submittedName>
        <fullName evidence="2">Uncharacterized protein</fullName>
    </submittedName>
</protein>
<gene>
    <name evidence="2" type="ORF">dnm_042610</name>
</gene>
<feature type="region of interest" description="Disordered" evidence="1">
    <location>
        <begin position="1"/>
        <end position="41"/>
    </location>
</feature>
<evidence type="ECO:0000313" key="3">
    <source>
        <dbReference type="Proteomes" id="UP000663722"/>
    </source>
</evidence>
<reference evidence="2" key="1">
    <citation type="journal article" date="2021" name="Microb. Physiol.">
        <title>Proteogenomic Insights into the Physiology of Marine, Sulfate-Reducing, Filamentous Desulfonema limicola and Desulfonema magnum.</title>
        <authorList>
            <person name="Schnaars V."/>
            <person name="Wohlbrand L."/>
            <person name="Scheve S."/>
            <person name="Hinrichs C."/>
            <person name="Reinhardt R."/>
            <person name="Rabus R."/>
        </authorList>
    </citation>
    <scope>NUCLEOTIDE SEQUENCE</scope>
    <source>
        <strain evidence="2">4be13</strain>
    </source>
</reference>
<accession>A0A975BM41</accession>
<dbReference type="EMBL" id="CP061800">
    <property type="protein sequence ID" value="QTA88219.1"/>
    <property type="molecule type" value="Genomic_DNA"/>
</dbReference>
<organism evidence="2 3">
    <name type="scientific">Desulfonema magnum</name>
    <dbReference type="NCBI Taxonomy" id="45655"/>
    <lineage>
        <taxon>Bacteria</taxon>
        <taxon>Pseudomonadati</taxon>
        <taxon>Thermodesulfobacteriota</taxon>
        <taxon>Desulfobacteria</taxon>
        <taxon>Desulfobacterales</taxon>
        <taxon>Desulfococcaceae</taxon>
        <taxon>Desulfonema</taxon>
    </lineage>
</organism>
<evidence type="ECO:0000256" key="1">
    <source>
        <dbReference type="SAM" id="MobiDB-lite"/>
    </source>
</evidence>
<proteinExistence type="predicted"/>
<name>A0A975BM41_9BACT</name>
<sequence>MSHNPSWGEITYGSDDYKDIANSHNPSWGEITRRQRSSGNK</sequence>
<keyword evidence="3" id="KW-1185">Reference proteome</keyword>